<proteinExistence type="predicted"/>
<evidence type="ECO:0000313" key="1">
    <source>
        <dbReference type="EMBL" id="KXA42395.1"/>
    </source>
</evidence>
<gene>
    <name evidence="1" type="ORF">HMPREF3226_00676</name>
</gene>
<reference evidence="2" key="1">
    <citation type="submission" date="2016-01" db="EMBL/GenBank/DDBJ databases">
        <authorList>
            <person name="Mitreva M."/>
            <person name="Pepin K.H."/>
            <person name="Mihindukulasuriya K.A."/>
            <person name="Fulton R."/>
            <person name="Fronick C."/>
            <person name="O'Laughlin M."/>
            <person name="Miner T."/>
            <person name="Herter B."/>
            <person name="Rosa B.A."/>
            <person name="Cordes M."/>
            <person name="Tomlinson C."/>
            <person name="Wollam A."/>
            <person name="Palsikar V.B."/>
            <person name="Mardis E.R."/>
            <person name="Wilson R.K."/>
        </authorList>
    </citation>
    <scope>NUCLEOTIDE SEQUENCE [LARGE SCALE GENOMIC DNA]</scope>
    <source>
        <strain evidence="2">MJR7716</strain>
    </source>
</reference>
<evidence type="ECO:0000313" key="2">
    <source>
        <dbReference type="Proteomes" id="UP000070533"/>
    </source>
</evidence>
<accession>A0A133QHM2</accession>
<dbReference type="AlphaFoldDB" id="A0A133QHM2"/>
<dbReference type="EMBL" id="LRQG01000036">
    <property type="protein sequence ID" value="KXA42395.1"/>
    <property type="molecule type" value="Genomic_DNA"/>
</dbReference>
<protein>
    <submittedName>
        <fullName evidence="1">Uncharacterized protein</fullName>
    </submittedName>
</protein>
<comment type="caution">
    <text evidence="1">The sequence shown here is derived from an EMBL/GenBank/DDBJ whole genome shotgun (WGS) entry which is preliminary data.</text>
</comment>
<sequence length="56" mass="6798">MPTESKSFRDSKGQLSLYKRSAIAWRKLTFHKSRAILMFFKQLQTKQWKLRCKYIS</sequence>
<name>A0A133QHM2_9BACT</name>
<dbReference type="Proteomes" id="UP000070533">
    <property type="component" value="Unassembled WGS sequence"/>
</dbReference>
<organism evidence="1 2">
    <name type="scientific">Prevotella corporis</name>
    <dbReference type="NCBI Taxonomy" id="28128"/>
    <lineage>
        <taxon>Bacteria</taxon>
        <taxon>Pseudomonadati</taxon>
        <taxon>Bacteroidota</taxon>
        <taxon>Bacteroidia</taxon>
        <taxon>Bacteroidales</taxon>
        <taxon>Prevotellaceae</taxon>
        <taxon>Prevotella</taxon>
    </lineage>
</organism>
<keyword evidence="2" id="KW-1185">Reference proteome</keyword>
<dbReference type="PATRIC" id="fig|28128.5.peg.684"/>